<name>A0ACB8F2Q3_9SAUR</name>
<protein>
    <submittedName>
        <fullName evidence="1">Uncharacterized protein</fullName>
    </submittedName>
</protein>
<sequence length="83" mass="9722">MTVVPYLEDLHGYHEEEEEEDLKEDYLEDEIIYTQDFPVPGMFEAGLREEEEESTDQQGLLAYLFEDADLTTSTEEERARSLV</sequence>
<gene>
    <name evidence="1" type="ORF">K3G42_006417</name>
</gene>
<dbReference type="EMBL" id="CM037618">
    <property type="protein sequence ID" value="KAH7999201.1"/>
    <property type="molecule type" value="Genomic_DNA"/>
</dbReference>
<proteinExistence type="predicted"/>
<organism evidence="1 2">
    <name type="scientific">Sphaerodactylus townsendi</name>
    <dbReference type="NCBI Taxonomy" id="933632"/>
    <lineage>
        <taxon>Eukaryota</taxon>
        <taxon>Metazoa</taxon>
        <taxon>Chordata</taxon>
        <taxon>Craniata</taxon>
        <taxon>Vertebrata</taxon>
        <taxon>Euteleostomi</taxon>
        <taxon>Lepidosauria</taxon>
        <taxon>Squamata</taxon>
        <taxon>Bifurcata</taxon>
        <taxon>Gekkota</taxon>
        <taxon>Sphaerodactylidae</taxon>
        <taxon>Sphaerodactylus</taxon>
    </lineage>
</organism>
<evidence type="ECO:0000313" key="1">
    <source>
        <dbReference type="EMBL" id="KAH7999201.1"/>
    </source>
</evidence>
<dbReference type="Proteomes" id="UP000827872">
    <property type="component" value="Linkage Group LG05"/>
</dbReference>
<keyword evidence="2" id="KW-1185">Reference proteome</keyword>
<evidence type="ECO:0000313" key="2">
    <source>
        <dbReference type="Proteomes" id="UP000827872"/>
    </source>
</evidence>
<comment type="caution">
    <text evidence="1">The sequence shown here is derived from an EMBL/GenBank/DDBJ whole genome shotgun (WGS) entry which is preliminary data.</text>
</comment>
<accession>A0ACB8F2Q3</accession>
<reference evidence="1" key="1">
    <citation type="submission" date="2021-08" db="EMBL/GenBank/DDBJ databases">
        <title>The first chromosome-level gecko genome reveals the dynamic sex chromosomes of Neotropical dwarf geckos (Sphaerodactylidae: Sphaerodactylus).</title>
        <authorList>
            <person name="Pinto B.J."/>
            <person name="Keating S.E."/>
            <person name="Gamble T."/>
        </authorList>
    </citation>
    <scope>NUCLEOTIDE SEQUENCE</scope>
    <source>
        <strain evidence="1">TG3544</strain>
    </source>
</reference>